<evidence type="ECO:0000313" key="1">
    <source>
        <dbReference type="EMBL" id="GHF64030.1"/>
    </source>
</evidence>
<protein>
    <recommendedName>
        <fullName evidence="3">Transposase</fullName>
    </recommendedName>
</protein>
<evidence type="ECO:0000313" key="2">
    <source>
        <dbReference type="Proteomes" id="UP000619376"/>
    </source>
</evidence>
<dbReference type="EMBL" id="BNAJ01000019">
    <property type="protein sequence ID" value="GHF64030.1"/>
    <property type="molecule type" value="Genomic_DNA"/>
</dbReference>
<dbReference type="Proteomes" id="UP000619376">
    <property type="component" value="Unassembled WGS sequence"/>
</dbReference>
<proteinExistence type="predicted"/>
<accession>A0ABQ3JW67</accession>
<sequence>MGRPAHDDNRTAVVWGLGLTAHTVAGRKGKPIVQVLSEIAALRLPLSSVQLADPDGWIRGEFAAPQAGMWNDLTAQAMIWAIVNRW</sequence>
<organism evidence="1 2">
    <name type="scientific">Deinococcus metalli</name>
    <dbReference type="NCBI Taxonomy" id="1141878"/>
    <lineage>
        <taxon>Bacteria</taxon>
        <taxon>Thermotogati</taxon>
        <taxon>Deinococcota</taxon>
        <taxon>Deinococci</taxon>
        <taxon>Deinococcales</taxon>
        <taxon>Deinococcaceae</taxon>
        <taxon>Deinococcus</taxon>
    </lineage>
</organism>
<comment type="caution">
    <text evidence="1">The sequence shown here is derived from an EMBL/GenBank/DDBJ whole genome shotgun (WGS) entry which is preliminary data.</text>
</comment>
<reference evidence="2" key="1">
    <citation type="journal article" date="2019" name="Int. J. Syst. Evol. Microbiol.">
        <title>The Global Catalogue of Microorganisms (GCM) 10K type strain sequencing project: providing services to taxonomists for standard genome sequencing and annotation.</title>
        <authorList>
            <consortium name="The Broad Institute Genomics Platform"/>
            <consortium name="The Broad Institute Genome Sequencing Center for Infectious Disease"/>
            <person name="Wu L."/>
            <person name="Ma J."/>
        </authorList>
    </citation>
    <scope>NUCLEOTIDE SEQUENCE [LARGE SCALE GENOMIC DNA]</scope>
    <source>
        <strain evidence="2">CGMCC 1.18437</strain>
    </source>
</reference>
<keyword evidence="2" id="KW-1185">Reference proteome</keyword>
<evidence type="ECO:0008006" key="3">
    <source>
        <dbReference type="Google" id="ProtNLM"/>
    </source>
</evidence>
<name>A0ABQ3JW67_9DEIO</name>
<gene>
    <name evidence="1" type="ORF">GCM10017781_44970</name>
</gene>